<keyword evidence="1" id="KW-0805">Transcription regulation</keyword>
<dbReference type="InterPro" id="IPR005471">
    <property type="entry name" value="Tscrpt_reg_IclR_N"/>
</dbReference>
<evidence type="ECO:0000256" key="3">
    <source>
        <dbReference type="ARBA" id="ARBA00023163"/>
    </source>
</evidence>
<dbReference type="InterPro" id="IPR036388">
    <property type="entry name" value="WH-like_DNA-bd_sf"/>
</dbReference>
<evidence type="ECO:0000256" key="1">
    <source>
        <dbReference type="ARBA" id="ARBA00023015"/>
    </source>
</evidence>
<dbReference type="PANTHER" id="PTHR30136:SF24">
    <property type="entry name" value="HTH-TYPE TRANSCRIPTIONAL REPRESSOR ALLR"/>
    <property type="match status" value="1"/>
</dbReference>
<dbReference type="PANTHER" id="PTHR30136">
    <property type="entry name" value="HELIX-TURN-HELIX TRANSCRIPTIONAL REGULATOR, ICLR FAMILY"/>
    <property type="match status" value="1"/>
</dbReference>
<dbReference type="Gene3D" id="3.30.450.40">
    <property type="match status" value="1"/>
</dbReference>
<dbReference type="PROSITE" id="PS51077">
    <property type="entry name" value="HTH_ICLR"/>
    <property type="match status" value="1"/>
</dbReference>
<organism evidence="6 7">
    <name type="scientific">Nocardioides dubius</name>
    <dbReference type="NCBI Taxonomy" id="317019"/>
    <lineage>
        <taxon>Bacteria</taxon>
        <taxon>Bacillati</taxon>
        <taxon>Actinomycetota</taxon>
        <taxon>Actinomycetes</taxon>
        <taxon>Propionibacteriales</taxon>
        <taxon>Nocardioidaceae</taxon>
        <taxon>Nocardioides</taxon>
    </lineage>
</organism>
<feature type="domain" description="IclR-ED" evidence="5">
    <location>
        <begin position="68"/>
        <end position="210"/>
    </location>
</feature>
<comment type="caution">
    <text evidence="6">The sequence shown here is derived from an EMBL/GenBank/DDBJ whole genome shotgun (WGS) entry which is preliminary data.</text>
</comment>
<dbReference type="Gene3D" id="1.10.10.10">
    <property type="entry name" value="Winged helix-like DNA-binding domain superfamily/Winged helix DNA-binding domain"/>
    <property type="match status" value="1"/>
</dbReference>
<evidence type="ECO:0000259" key="4">
    <source>
        <dbReference type="PROSITE" id="PS51077"/>
    </source>
</evidence>
<dbReference type="SMART" id="SM00346">
    <property type="entry name" value="HTH_ICLR"/>
    <property type="match status" value="1"/>
</dbReference>
<dbReference type="InterPro" id="IPR014757">
    <property type="entry name" value="Tscrpt_reg_IclR_C"/>
</dbReference>
<dbReference type="InterPro" id="IPR050707">
    <property type="entry name" value="HTH_MetabolicPath_Reg"/>
</dbReference>
<evidence type="ECO:0000259" key="5">
    <source>
        <dbReference type="PROSITE" id="PS51078"/>
    </source>
</evidence>
<dbReference type="SUPFAM" id="SSF46785">
    <property type="entry name" value="Winged helix' DNA-binding domain"/>
    <property type="match status" value="1"/>
</dbReference>
<reference evidence="7" key="1">
    <citation type="journal article" date="2019" name="Int. J. Syst. Evol. Microbiol.">
        <title>The Global Catalogue of Microorganisms (GCM) 10K type strain sequencing project: providing services to taxonomists for standard genome sequencing and annotation.</title>
        <authorList>
            <consortium name="The Broad Institute Genomics Platform"/>
            <consortium name="The Broad Institute Genome Sequencing Center for Infectious Disease"/>
            <person name="Wu L."/>
            <person name="Ma J."/>
        </authorList>
    </citation>
    <scope>NUCLEOTIDE SEQUENCE [LARGE SCALE GENOMIC DNA]</scope>
    <source>
        <strain evidence="7">JCM 13008</strain>
    </source>
</reference>
<keyword evidence="3" id="KW-0804">Transcription</keyword>
<protein>
    <submittedName>
        <fullName evidence="6">Helix-turn-helix domain-containing protein</fullName>
    </submittedName>
</protein>
<evidence type="ECO:0000256" key="2">
    <source>
        <dbReference type="ARBA" id="ARBA00023125"/>
    </source>
</evidence>
<dbReference type="InterPro" id="IPR036390">
    <property type="entry name" value="WH_DNA-bd_sf"/>
</dbReference>
<gene>
    <name evidence="6" type="ORF">GCM10009668_29860</name>
</gene>
<keyword evidence="7" id="KW-1185">Reference proteome</keyword>
<dbReference type="RefSeq" id="WP_343995611.1">
    <property type="nucleotide sequence ID" value="NZ_BAAALG010000011.1"/>
</dbReference>
<dbReference type="Proteomes" id="UP001501581">
    <property type="component" value="Unassembled WGS sequence"/>
</dbReference>
<dbReference type="EMBL" id="BAAALG010000011">
    <property type="protein sequence ID" value="GAA1107819.1"/>
    <property type="molecule type" value="Genomic_DNA"/>
</dbReference>
<keyword evidence="2" id="KW-0238">DNA-binding</keyword>
<sequence>MAAETSQTLDRGVRVLEVLAATPGGLTVTELAAALQVNRTVMHRLVATLDEHALIRRDEGGRIKAGLGLLRLANGVQPVLRDAAVPLLRELAERSGCTAHLTIVDGGEALALAVVEPSRTDFHVSYRVGARHRLDQGAAGRAVLSGRRGETAPVVSEGELQAGAHGVAAPVLGVPGLEASLGVVTLGELDAGVVPQVAAAAAALAARLTS</sequence>
<dbReference type="InterPro" id="IPR029016">
    <property type="entry name" value="GAF-like_dom_sf"/>
</dbReference>
<dbReference type="Pfam" id="PF09339">
    <property type="entry name" value="HTH_IclR"/>
    <property type="match status" value="1"/>
</dbReference>
<proteinExistence type="predicted"/>
<evidence type="ECO:0000313" key="7">
    <source>
        <dbReference type="Proteomes" id="UP001501581"/>
    </source>
</evidence>
<name>A0ABP4EK16_9ACTN</name>
<dbReference type="PROSITE" id="PS51078">
    <property type="entry name" value="ICLR_ED"/>
    <property type="match status" value="1"/>
</dbReference>
<feature type="domain" description="HTH iclR-type" evidence="4">
    <location>
        <begin position="6"/>
        <end position="67"/>
    </location>
</feature>
<dbReference type="Pfam" id="PF01614">
    <property type="entry name" value="IclR_C"/>
    <property type="match status" value="1"/>
</dbReference>
<accession>A0ABP4EK16</accession>
<dbReference type="SUPFAM" id="SSF55781">
    <property type="entry name" value="GAF domain-like"/>
    <property type="match status" value="1"/>
</dbReference>
<evidence type="ECO:0000313" key="6">
    <source>
        <dbReference type="EMBL" id="GAA1107819.1"/>
    </source>
</evidence>